<gene>
    <name evidence="1" type="ORF">BDY19DRAFT_981014</name>
</gene>
<dbReference type="EMBL" id="MU275000">
    <property type="protein sequence ID" value="KAI0083072.1"/>
    <property type="molecule type" value="Genomic_DNA"/>
</dbReference>
<name>A0ACB8TM79_9APHY</name>
<accession>A0ACB8TM79</accession>
<sequence length="93" mass="10483">MVHSPNPSLSNDVAPRVCVCIPRSLTFYPLFILYYSLTPLLIASTVPLPDPHPVAPSLPHTFTLSFCRDFLCYLFIDYFPFFCLAVCPSVLSR</sequence>
<proteinExistence type="predicted"/>
<keyword evidence="2" id="KW-1185">Reference proteome</keyword>
<comment type="caution">
    <text evidence="1">The sequence shown here is derived from an EMBL/GenBank/DDBJ whole genome shotgun (WGS) entry which is preliminary data.</text>
</comment>
<organism evidence="1 2">
    <name type="scientific">Irpex rosettiformis</name>
    <dbReference type="NCBI Taxonomy" id="378272"/>
    <lineage>
        <taxon>Eukaryota</taxon>
        <taxon>Fungi</taxon>
        <taxon>Dikarya</taxon>
        <taxon>Basidiomycota</taxon>
        <taxon>Agaricomycotina</taxon>
        <taxon>Agaricomycetes</taxon>
        <taxon>Polyporales</taxon>
        <taxon>Irpicaceae</taxon>
        <taxon>Irpex</taxon>
    </lineage>
</organism>
<dbReference type="Proteomes" id="UP001055072">
    <property type="component" value="Unassembled WGS sequence"/>
</dbReference>
<protein>
    <submittedName>
        <fullName evidence="1">Uncharacterized protein</fullName>
    </submittedName>
</protein>
<evidence type="ECO:0000313" key="2">
    <source>
        <dbReference type="Proteomes" id="UP001055072"/>
    </source>
</evidence>
<evidence type="ECO:0000313" key="1">
    <source>
        <dbReference type="EMBL" id="KAI0083072.1"/>
    </source>
</evidence>
<reference evidence="1" key="1">
    <citation type="journal article" date="2021" name="Environ. Microbiol.">
        <title>Gene family expansions and transcriptome signatures uncover fungal adaptations to wood decay.</title>
        <authorList>
            <person name="Hage H."/>
            <person name="Miyauchi S."/>
            <person name="Viragh M."/>
            <person name="Drula E."/>
            <person name="Min B."/>
            <person name="Chaduli D."/>
            <person name="Navarro D."/>
            <person name="Favel A."/>
            <person name="Norest M."/>
            <person name="Lesage-Meessen L."/>
            <person name="Balint B."/>
            <person name="Merenyi Z."/>
            <person name="de Eugenio L."/>
            <person name="Morin E."/>
            <person name="Martinez A.T."/>
            <person name="Baldrian P."/>
            <person name="Stursova M."/>
            <person name="Martinez M.J."/>
            <person name="Novotny C."/>
            <person name="Magnuson J.K."/>
            <person name="Spatafora J.W."/>
            <person name="Maurice S."/>
            <person name="Pangilinan J."/>
            <person name="Andreopoulos W."/>
            <person name="LaButti K."/>
            <person name="Hundley H."/>
            <person name="Na H."/>
            <person name="Kuo A."/>
            <person name="Barry K."/>
            <person name="Lipzen A."/>
            <person name="Henrissat B."/>
            <person name="Riley R."/>
            <person name="Ahrendt S."/>
            <person name="Nagy L.G."/>
            <person name="Grigoriev I.V."/>
            <person name="Martin F."/>
            <person name="Rosso M.N."/>
        </authorList>
    </citation>
    <scope>NUCLEOTIDE SEQUENCE</scope>
    <source>
        <strain evidence="1">CBS 384.51</strain>
    </source>
</reference>